<comment type="similarity">
    <text evidence="1">Belongs to the 4-oxalocrotonate tautomerase family.</text>
</comment>
<sequence>MPYVNVKLAGTISREQKQKIAEEITATLQRHAHKPPQYTYITFEEVELEDWAIAGKLLDGE</sequence>
<dbReference type="PANTHER" id="PTHR35530:SF1">
    <property type="entry name" value="2-HYDROXYMUCONATE TAUTOMERASE"/>
    <property type="match status" value="1"/>
</dbReference>
<dbReference type="InterPro" id="IPR004370">
    <property type="entry name" value="4-OT-like_dom"/>
</dbReference>
<reference evidence="4" key="1">
    <citation type="submission" date="2016-10" db="EMBL/GenBank/DDBJ databases">
        <title>Sequence of Gallionella enrichment culture.</title>
        <authorList>
            <person name="Poehlein A."/>
            <person name="Muehling M."/>
            <person name="Daniel R."/>
        </authorList>
    </citation>
    <scope>NUCLEOTIDE SEQUENCE</scope>
</reference>
<dbReference type="GO" id="GO:0016853">
    <property type="term" value="F:isomerase activity"/>
    <property type="evidence" value="ECO:0007669"/>
    <property type="project" value="UniProtKB-KW"/>
</dbReference>
<proteinExistence type="inferred from homology"/>
<evidence type="ECO:0000256" key="2">
    <source>
        <dbReference type="ARBA" id="ARBA00023235"/>
    </source>
</evidence>
<dbReference type="EMBL" id="MLJW01001426">
    <property type="protein sequence ID" value="OIQ78306.1"/>
    <property type="molecule type" value="Genomic_DNA"/>
</dbReference>
<comment type="caution">
    <text evidence="4">The sequence shown here is derived from an EMBL/GenBank/DDBJ whole genome shotgun (WGS) entry which is preliminary data.</text>
</comment>
<evidence type="ECO:0000259" key="3">
    <source>
        <dbReference type="Pfam" id="PF01361"/>
    </source>
</evidence>
<dbReference type="SUPFAM" id="SSF55331">
    <property type="entry name" value="Tautomerase/MIF"/>
    <property type="match status" value="1"/>
</dbReference>
<dbReference type="Gene3D" id="3.30.429.10">
    <property type="entry name" value="Macrophage Migration Inhibitory Factor"/>
    <property type="match status" value="1"/>
</dbReference>
<accession>A0A1J5Q4X1</accession>
<feature type="domain" description="4-oxalocrotonate tautomerase-like" evidence="3">
    <location>
        <begin position="2"/>
        <end position="58"/>
    </location>
</feature>
<keyword evidence="2" id="KW-0413">Isomerase</keyword>
<gene>
    <name evidence="4" type="ORF">GALL_399880</name>
</gene>
<dbReference type="InterPro" id="IPR014347">
    <property type="entry name" value="Tautomerase/MIF_sf"/>
</dbReference>
<evidence type="ECO:0000313" key="4">
    <source>
        <dbReference type="EMBL" id="OIQ78306.1"/>
    </source>
</evidence>
<organism evidence="4">
    <name type="scientific">mine drainage metagenome</name>
    <dbReference type="NCBI Taxonomy" id="410659"/>
    <lineage>
        <taxon>unclassified sequences</taxon>
        <taxon>metagenomes</taxon>
        <taxon>ecological metagenomes</taxon>
    </lineage>
</organism>
<name>A0A1J5Q4X1_9ZZZZ</name>
<evidence type="ECO:0000256" key="1">
    <source>
        <dbReference type="ARBA" id="ARBA00006723"/>
    </source>
</evidence>
<protein>
    <submittedName>
        <fullName evidence="4">4-oxalocrotonate tautomerase</fullName>
    </submittedName>
</protein>
<dbReference type="AlphaFoldDB" id="A0A1J5Q4X1"/>
<dbReference type="Pfam" id="PF01361">
    <property type="entry name" value="Tautomerase"/>
    <property type="match status" value="1"/>
</dbReference>
<dbReference type="PANTHER" id="PTHR35530">
    <property type="entry name" value="TAUTOMERASE-RELATED"/>
    <property type="match status" value="1"/>
</dbReference>